<gene>
    <name evidence="3" type="ORF">E0L32_002587</name>
</gene>
<evidence type="ECO:0000256" key="2">
    <source>
        <dbReference type="SAM" id="Phobius"/>
    </source>
</evidence>
<evidence type="ECO:0000313" key="3">
    <source>
        <dbReference type="EMBL" id="TPX18730.1"/>
    </source>
</evidence>
<feature type="transmembrane region" description="Helical" evidence="2">
    <location>
        <begin position="43"/>
        <end position="65"/>
    </location>
</feature>
<protein>
    <submittedName>
        <fullName evidence="3">Uncharacterized protein</fullName>
    </submittedName>
</protein>
<organism evidence="3 4">
    <name type="scientific">Thyridium curvatum</name>
    <dbReference type="NCBI Taxonomy" id="1093900"/>
    <lineage>
        <taxon>Eukaryota</taxon>
        <taxon>Fungi</taxon>
        <taxon>Dikarya</taxon>
        <taxon>Ascomycota</taxon>
        <taxon>Pezizomycotina</taxon>
        <taxon>Sordariomycetes</taxon>
        <taxon>Sordariomycetidae</taxon>
        <taxon>Thyridiales</taxon>
        <taxon>Thyridiaceae</taxon>
        <taxon>Thyridium</taxon>
    </lineage>
</organism>
<dbReference type="GeneID" id="41970034"/>
<keyword evidence="2" id="KW-1133">Transmembrane helix</keyword>
<feature type="transmembrane region" description="Helical" evidence="2">
    <location>
        <begin position="308"/>
        <end position="326"/>
    </location>
</feature>
<feature type="transmembrane region" description="Helical" evidence="2">
    <location>
        <begin position="277"/>
        <end position="302"/>
    </location>
</feature>
<evidence type="ECO:0000256" key="1">
    <source>
        <dbReference type="SAM" id="MobiDB-lite"/>
    </source>
</evidence>
<dbReference type="STRING" id="1093900.A0A507BPP4"/>
<dbReference type="Proteomes" id="UP000319257">
    <property type="component" value="Unassembled WGS sequence"/>
</dbReference>
<dbReference type="RefSeq" id="XP_031000441.1">
    <property type="nucleotide sequence ID" value="XM_031136792.1"/>
</dbReference>
<sequence length="556" mass="62793">MNSSTTISELRAQWSSPVDTSSILLVIGGDVVQQAFAQGTGKFYTPVCFSFGCVAYAFIALVNVIGDGRLLPKPDYPVKVINLDSGYARENKNWVVGRMLRDIESTLARDTPLDDDGIRITVHEALWNSNRYTQFSWRWSHLIGLTCTLVQIALAALPYGLYGEWSILLITLAGTVLVQVTGLLPQWKAEKLPNRQRSNAVYALTSGNGSRDIVVIIGRGNCLDLEELSASQSPRIGRPWEKFRWLAVPKVGPDKKPLPMRRDTMQMKSRTSAGFPIGFWITSIVSVILSILWLLLLVNVAAPKNHTWFLLAVGGIGMFQNAWLAAKETSPRLRNMPMKRIDTIKTRKVMDGLMDFEATYQRGTPLLKEFFPGRLRDEEKKWWAGDTEEYEKKREQDRKMRGISRRREPVFAPSPVLLEWRPSHPSRDYDDDSEYASPVKEKRTYEPRNSPVFEEDQDPSPYQSEYGLESRAKPAALSTARTSEIRASARASDPGLRSSIYRQTLTEVGQEDSTSDSRHLDLQYSPRSITQVRSESPSIRSLNIARRATETPGWAM</sequence>
<reference evidence="3 4" key="1">
    <citation type="submission" date="2019-06" db="EMBL/GenBank/DDBJ databases">
        <title>Draft genome sequence of the filamentous fungus Phialemoniopsis curvata isolated from diesel fuel.</title>
        <authorList>
            <person name="Varaljay V.A."/>
            <person name="Lyon W.J."/>
            <person name="Crouch A.L."/>
            <person name="Drake C.E."/>
            <person name="Hollomon J.M."/>
            <person name="Nadeau L.J."/>
            <person name="Nunn H.S."/>
            <person name="Stevenson B.S."/>
            <person name="Bojanowski C.L."/>
            <person name="Crookes-Goodson W.J."/>
        </authorList>
    </citation>
    <scope>NUCLEOTIDE SEQUENCE [LARGE SCALE GENOMIC DNA]</scope>
    <source>
        <strain evidence="3 4">D216</strain>
    </source>
</reference>
<feature type="region of interest" description="Disordered" evidence="1">
    <location>
        <begin position="417"/>
        <end position="538"/>
    </location>
</feature>
<dbReference type="InParanoid" id="A0A507BPP4"/>
<accession>A0A507BPP4</accession>
<keyword evidence="4" id="KW-1185">Reference proteome</keyword>
<dbReference type="EMBL" id="SKBQ01000010">
    <property type="protein sequence ID" value="TPX18730.1"/>
    <property type="molecule type" value="Genomic_DNA"/>
</dbReference>
<keyword evidence="2" id="KW-0812">Transmembrane</keyword>
<name>A0A507BPP4_9PEZI</name>
<feature type="transmembrane region" description="Helical" evidence="2">
    <location>
        <begin position="139"/>
        <end position="159"/>
    </location>
</feature>
<dbReference type="AlphaFoldDB" id="A0A507BPP4"/>
<feature type="transmembrane region" description="Helical" evidence="2">
    <location>
        <begin position="165"/>
        <end position="187"/>
    </location>
</feature>
<evidence type="ECO:0000313" key="4">
    <source>
        <dbReference type="Proteomes" id="UP000319257"/>
    </source>
</evidence>
<dbReference type="OrthoDB" id="1937642at2759"/>
<feature type="compositionally biased region" description="Polar residues" evidence="1">
    <location>
        <begin position="525"/>
        <end position="538"/>
    </location>
</feature>
<proteinExistence type="predicted"/>
<keyword evidence="2" id="KW-0472">Membrane</keyword>
<comment type="caution">
    <text evidence="3">The sequence shown here is derived from an EMBL/GenBank/DDBJ whole genome shotgun (WGS) entry which is preliminary data.</text>
</comment>